<dbReference type="GeneID" id="30920276"/>
<feature type="region of interest" description="Disordered" evidence="1">
    <location>
        <begin position="1"/>
        <end position="47"/>
    </location>
</feature>
<reference evidence="3" key="3">
    <citation type="submission" date="2017-01" db="EMBL/GenBank/DDBJ databases">
        <authorList>
            <person name="Mah S.A."/>
            <person name="Swanson W.J."/>
            <person name="Moy G.W."/>
            <person name="Vacquier V.D."/>
        </authorList>
    </citation>
    <scope>NUCLEOTIDE SEQUENCE</scope>
    <source>
        <strain evidence="3">AJ5</strain>
    </source>
</reference>
<evidence type="ECO:0000259" key="2">
    <source>
        <dbReference type="Pfam" id="PF25929"/>
    </source>
</evidence>
<evidence type="ECO:0000313" key="4">
    <source>
        <dbReference type="EMBL" id="EMA34714.1"/>
    </source>
</evidence>
<dbReference type="RefSeq" id="WP_007141197.1">
    <property type="nucleotide sequence ID" value="NZ_AOLZ01000031.1"/>
</dbReference>
<dbReference type="Pfam" id="PF25929">
    <property type="entry name" value="DUF7974"/>
    <property type="match status" value="1"/>
</dbReference>
<evidence type="ECO:0000313" key="3">
    <source>
        <dbReference type="EMBL" id="APW96999.1"/>
    </source>
</evidence>
<accession>M0LQJ0</accession>
<reference evidence="4 5" key="2">
    <citation type="journal article" date="2014" name="PLoS Genet.">
        <title>Phylogenetically driven sequencing of extremely halophilic archaea reveals strategies for static and dynamic osmo-response.</title>
        <authorList>
            <person name="Becker E.A."/>
            <person name="Seitzer P.M."/>
            <person name="Tritt A."/>
            <person name="Larsen D."/>
            <person name="Krusor M."/>
            <person name="Yao A.I."/>
            <person name="Wu D."/>
            <person name="Madern D."/>
            <person name="Eisen J.A."/>
            <person name="Darling A.E."/>
            <person name="Facciotti M.T."/>
        </authorList>
    </citation>
    <scope>NUCLEOTIDE SEQUENCE [LARGE SCALE GENOMIC DNA]</scope>
    <source>
        <strain evidence="4 5">AJ5</strain>
    </source>
</reference>
<evidence type="ECO:0000313" key="5">
    <source>
        <dbReference type="Proteomes" id="UP000011555"/>
    </source>
</evidence>
<dbReference type="AlphaFoldDB" id="M0LQJ0"/>
<dbReference type="Proteomes" id="UP000186547">
    <property type="component" value="Chromosome"/>
</dbReference>
<dbReference type="Proteomes" id="UP000011555">
    <property type="component" value="Unassembled WGS sequence"/>
</dbReference>
<protein>
    <recommendedName>
        <fullName evidence="2">DUF7974 domain-containing protein</fullName>
    </recommendedName>
</protein>
<dbReference type="EMBL" id="AOLZ01000031">
    <property type="protein sequence ID" value="EMA34714.1"/>
    <property type="molecule type" value="Genomic_DNA"/>
</dbReference>
<proteinExistence type="predicted"/>
<name>M0LQJ0_NATLA</name>
<keyword evidence="5" id="KW-1185">Reference proteome</keyword>
<dbReference type="eggNOG" id="arCOG09081">
    <property type="taxonomic scope" value="Archaea"/>
</dbReference>
<evidence type="ECO:0000313" key="6">
    <source>
        <dbReference type="Proteomes" id="UP000186547"/>
    </source>
</evidence>
<organism evidence="4 5">
    <name type="scientific">Natronobacterium lacisalsi AJ5</name>
    <dbReference type="NCBI Taxonomy" id="358396"/>
    <lineage>
        <taxon>Archaea</taxon>
        <taxon>Methanobacteriati</taxon>
        <taxon>Methanobacteriota</taxon>
        <taxon>Stenosarchaea group</taxon>
        <taxon>Halobacteria</taxon>
        <taxon>Halobacteriales</taxon>
        <taxon>Natrialbaceae</taxon>
        <taxon>Natronobacterium</taxon>
    </lineage>
</organism>
<reference evidence="3 6" key="1">
    <citation type="journal article" date="2011" name="J. Bacteriol.">
        <title>Genome sequence of Halobiforma lacisalsi AJ5, an extremely halophilic archaeon which harbors a bop gene.</title>
        <authorList>
            <person name="Jiang X."/>
            <person name="Wang S."/>
            <person name="Cheng H."/>
            <person name="Huo Y."/>
            <person name="Zhang X."/>
            <person name="Zhu X."/>
            <person name="Han X."/>
            <person name="Ni P."/>
            <person name="Wu M."/>
        </authorList>
    </citation>
    <scope>NUCLEOTIDE SEQUENCE [LARGE SCALE GENOMIC DNA]</scope>
    <source>
        <strain evidence="3 6">AJ5</strain>
    </source>
</reference>
<dbReference type="KEGG" id="hlc:CHINAEXTREME04090"/>
<sequence>MVGSRPRDGTSSSQGVSDGSRFGRPSRSDSSQHRHGRLNGDDSSSDRSRYTAATFLSALLPTSIGRRAISVSVETDRTVYDRDEPVEITVEFENRLPVPVEVPTPEQRRWGWSVDGELEASDERRYTRANPSSFSFRGGETKRASFTWNGRFERVRNGDRHESVVPDPGEYEIRAFVATHEDAFSPSDVTTIRIS</sequence>
<dbReference type="PATRIC" id="fig|358396.7.peg.1483"/>
<gene>
    <name evidence="4" type="ORF">C445_07330</name>
    <name evidence="3" type="ORF">CHINAEXTREME_04090</name>
</gene>
<feature type="compositionally biased region" description="Basic and acidic residues" evidence="1">
    <location>
        <begin position="26"/>
        <end position="47"/>
    </location>
</feature>
<evidence type="ECO:0000256" key="1">
    <source>
        <dbReference type="SAM" id="MobiDB-lite"/>
    </source>
</evidence>
<dbReference type="EMBL" id="CP019285">
    <property type="protein sequence ID" value="APW96999.1"/>
    <property type="molecule type" value="Genomic_DNA"/>
</dbReference>
<dbReference type="InterPro" id="IPR058280">
    <property type="entry name" value="DUF7974"/>
</dbReference>
<feature type="domain" description="DUF7974" evidence="2">
    <location>
        <begin position="58"/>
        <end position="194"/>
    </location>
</feature>